<reference evidence="2 3" key="1">
    <citation type="journal article" date="2014" name="PLoS Genet.">
        <title>The Genome of Spironucleus salmonicida Highlights a Fish Pathogen Adapted to Fluctuating Environments.</title>
        <authorList>
            <person name="Xu F."/>
            <person name="Jerlstrom-Hultqvist J."/>
            <person name="Einarsson E."/>
            <person name="Astvaldsson A."/>
            <person name="Svard S.G."/>
            <person name="Andersson J.O."/>
        </authorList>
    </citation>
    <scope>NUCLEOTIDE SEQUENCE</scope>
    <source>
        <strain evidence="3">ATCC 50377</strain>
    </source>
</reference>
<protein>
    <submittedName>
        <fullName evidence="2">Uncharacterized protein</fullName>
    </submittedName>
</protein>
<evidence type="ECO:0000313" key="4">
    <source>
        <dbReference type="EMBL" id="KAH0571598.1"/>
    </source>
</evidence>
<organism evidence="2">
    <name type="scientific">Spironucleus salmonicida</name>
    <dbReference type="NCBI Taxonomy" id="348837"/>
    <lineage>
        <taxon>Eukaryota</taxon>
        <taxon>Metamonada</taxon>
        <taxon>Diplomonadida</taxon>
        <taxon>Hexamitidae</taxon>
        <taxon>Hexamitinae</taxon>
        <taxon>Spironucleus</taxon>
    </lineage>
</organism>
<name>V6LVI1_9EUKA</name>
<dbReference type="EMBL" id="AUWU02000006">
    <property type="protein sequence ID" value="KAH0571598.1"/>
    <property type="molecule type" value="Genomic_DNA"/>
</dbReference>
<dbReference type="EMBL" id="KI545996">
    <property type="protein sequence ID" value="EST48243.1"/>
    <property type="molecule type" value="Genomic_DNA"/>
</dbReference>
<dbReference type="VEuPathDB" id="GiardiaDB:SS50377_25787"/>
<evidence type="ECO:0000313" key="2">
    <source>
        <dbReference type="EMBL" id="EST48243.1"/>
    </source>
</evidence>
<gene>
    <name evidence="1" type="ORF">SS50377_11579</name>
    <name evidence="2" type="ORF">SS50377_11585</name>
    <name evidence="3" type="ORF">SS50377_25781</name>
    <name evidence="4" type="ORF">SS50377_25787</name>
</gene>
<dbReference type="EMBL" id="AUWU02000006">
    <property type="protein sequence ID" value="KAH0571592.1"/>
    <property type="molecule type" value="Genomic_DNA"/>
</dbReference>
<dbReference type="EMBL" id="KI545996">
    <property type="protein sequence ID" value="EST48237.1"/>
    <property type="molecule type" value="Genomic_DNA"/>
</dbReference>
<sequence>MDANHITQTSIQHIYKLNALRSTIALEYEKISRDIQELRRIQVELKLPLSLAMKTLNDLMVEKSNQLHKLDLQIKMFALACTQAEKTLEEFAFMGPLISRITYPEVAVRSRVLVEFRK</sequence>
<keyword evidence="5" id="KW-1185">Reference proteome</keyword>
<evidence type="ECO:0000313" key="3">
    <source>
        <dbReference type="EMBL" id="KAH0571592.1"/>
    </source>
</evidence>
<dbReference type="VEuPathDB" id="GiardiaDB:SS50377_25781"/>
<dbReference type="Proteomes" id="UP000018208">
    <property type="component" value="Unassembled WGS sequence"/>
</dbReference>
<evidence type="ECO:0000313" key="1">
    <source>
        <dbReference type="EMBL" id="EST48237.1"/>
    </source>
</evidence>
<proteinExistence type="predicted"/>
<evidence type="ECO:0000313" key="5">
    <source>
        <dbReference type="Proteomes" id="UP000018208"/>
    </source>
</evidence>
<accession>V6LVI1</accession>
<dbReference type="AlphaFoldDB" id="V6LVI1"/>
<reference evidence="3" key="2">
    <citation type="submission" date="2020-12" db="EMBL/GenBank/DDBJ databases">
        <title>New Spironucleus salmonicida genome in near-complete chromosomes.</title>
        <authorList>
            <person name="Xu F."/>
            <person name="Kurt Z."/>
            <person name="Jimenez-Gonzalez A."/>
            <person name="Astvaldsson A."/>
            <person name="Andersson J.O."/>
            <person name="Svard S.G."/>
        </authorList>
    </citation>
    <scope>NUCLEOTIDE SEQUENCE</scope>
    <source>
        <strain evidence="3">ATCC 50377</strain>
    </source>
</reference>